<dbReference type="Proteomes" id="UP000291121">
    <property type="component" value="Chromosome"/>
</dbReference>
<feature type="domain" description="HipA-like kinase" evidence="1">
    <location>
        <begin position="10"/>
        <end position="245"/>
    </location>
</feature>
<name>A0A4P6G3G0_9PSED</name>
<protein>
    <recommendedName>
        <fullName evidence="1">HipA-like kinase domain-containing protein</fullName>
    </recommendedName>
</protein>
<reference evidence="2 3" key="1">
    <citation type="submission" date="2017-11" db="EMBL/GenBank/DDBJ databases">
        <title>Genome sequence of Pseudomonas arsenicoxydans ACM1.</title>
        <authorList>
            <person name="Nascimento F.X."/>
        </authorList>
    </citation>
    <scope>NUCLEOTIDE SEQUENCE [LARGE SCALE GENOMIC DNA]</scope>
    <source>
        <strain evidence="2 3">ACM1</strain>
    </source>
</reference>
<dbReference type="EMBL" id="CP024767">
    <property type="protein sequence ID" value="QAY83912.1"/>
    <property type="molecule type" value="Genomic_DNA"/>
</dbReference>
<evidence type="ECO:0000313" key="3">
    <source>
        <dbReference type="Proteomes" id="UP000291121"/>
    </source>
</evidence>
<dbReference type="InterPro" id="IPR046748">
    <property type="entry name" value="HipA_2"/>
</dbReference>
<dbReference type="RefSeq" id="WP_208671169.1">
    <property type="nucleotide sequence ID" value="NZ_CP024767.1"/>
</dbReference>
<evidence type="ECO:0000259" key="1">
    <source>
        <dbReference type="Pfam" id="PF20613"/>
    </source>
</evidence>
<accession>A0A4P6G3G0</accession>
<dbReference type="Pfam" id="PF20613">
    <property type="entry name" value="HipA_2"/>
    <property type="match status" value="1"/>
</dbReference>
<organism evidence="2 3">
    <name type="scientific">Pseudomonas arsenicoxydans</name>
    <dbReference type="NCBI Taxonomy" id="702115"/>
    <lineage>
        <taxon>Bacteria</taxon>
        <taxon>Pseudomonadati</taxon>
        <taxon>Pseudomonadota</taxon>
        <taxon>Gammaproteobacteria</taxon>
        <taxon>Pseudomonadales</taxon>
        <taxon>Pseudomonadaceae</taxon>
        <taxon>Pseudomonas</taxon>
    </lineage>
</organism>
<evidence type="ECO:0000313" key="2">
    <source>
        <dbReference type="EMBL" id="QAY83912.1"/>
    </source>
</evidence>
<keyword evidence="3" id="KW-1185">Reference proteome</keyword>
<dbReference type="AlphaFoldDB" id="A0A4P6G3G0"/>
<proteinExistence type="predicted"/>
<gene>
    <name evidence="2" type="ORF">CUN61_07905</name>
</gene>
<sequence>MAVGNYIEAVEIIRRLEGGITRPFLCRASNDKHYVAKGLELPPNERIAELLCARLAAQFGLPIPEHGYIYIDPALLRYNLEARNDLGPGDSYALAYVADAADLLYSQAQQVPSDLQKAVFIFDYWVGNGDRQLGPFGGRPNLLMCGIDNRLQLIDHNQAFKWPLDAQKFAESHVFGPSNRTWKLDLIDRVEYSQRMHDTAMRFHDLCLDVPDEWRESIGKPGLDILLEEIESNLMLCQSDDFWSVLQ</sequence>